<dbReference type="InterPro" id="IPR018107">
    <property type="entry name" value="Na-dicarboxylate_symporter_CS"/>
</dbReference>
<dbReference type="SUPFAM" id="SSF118215">
    <property type="entry name" value="Proton glutamate symport protein"/>
    <property type="match status" value="1"/>
</dbReference>
<keyword evidence="8" id="KW-0325">Glycoprotein</keyword>
<dbReference type="GO" id="GO:0005886">
    <property type="term" value="C:plasma membrane"/>
    <property type="evidence" value="ECO:0007669"/>
    <property type="project" value="TreeGrafter"/>
</dbReference>
<dbReference type="Gene3D" id="1.10.3860.10">
    <property type="entry name" value="Sodium:dicarboxylate symporter"/>
    <property type="match status" value="1"/>
</dbReference>
<reference evidence="11" key="1">
    <citation type="submission" date="2011-08" db="EMBL/GenBank/DDBJ databases">
        <authorList>
            <person name="Rombauts S."/>
        </authorList>
    </citation>
    <scope>NUCLEOTIDE SEQUENCE</scope>
    <source>
        <strain evidence="11">London</strain>
    </source>
</reference>
<dbReference type="Pfam" id="PF00375">
    <property type="entry name" value="SDF"/>
    <property type="match status" value="1"/>
</dbReference>
<organism evidence="10 11">
    <name type="scientific">Tetranychus urticae</name>
    <name type="common">Two-spotted spider mite</name>
    <dbReference type="NCBI Taxonomy" id="32264"/>
    <lineage>
        <taxon>Eukaryota</taxon>
        <taxon>Metazoa</taxon>
        <taxon>Ecdysozoa</taxon>
        <taxon>Arthropoda</taxon>
        <taxon>Chelicerata</taxon>
        <taxon>Arachnida</taxon>
        <taxon>Acari</taxon>
        <taxon>Acariformes</taxon>
        <taxon>Trombidiformes</taxon>
        <taxon>Prostigmata</taxon>
        <taxon>Eleutherengona</taxon>
        <taxon>Raphignathae</taxon>
        <taxon>Tetranychoidea</taxon>
        <taxon>Tetranychidae</taxon>
        <taxon>Tetranychus</taxon>
    </lineage>
</organism>
<evidence type="ECO:0000256" key="5">
    <source>
        <dbReference type="ARBA" id="ARBA00022847"/>
    </source>
</evidence>
<keyword evidence="4 9" id="KW-0812">Transmembrane</keyword>
<feature type="transmembrane region" description="Helical" evidence="9">
    <location>
        <begin position="52"/>
        <end position="72"/>
    </location>
</feature>
<evidence type="ECO:0000256" key="7">
    <source>
        <dbReference type="ARBA" id="ARBA00023136"/>
    </source>
</evidence>
<dbReference type="InterPro" id="IPR001991">
    <property type="entry name" value="Na-dicarboxylate_symporter"/>
</dbReference>
<dbReference type="PRINTS" id="PR00173">
    <property type="entry name" value="EDTRNSPORT"/>
</dbReference>
<feature type="transmembrane region" description="Helical" evidence="9">
    <location>
        <begin position="12"/>
        <end position="31"/>
    </location>
</feature>
<comment type="similarity">
    <text evidence="2 9">Belongs to the dicarboxylate/amino acid:cation symporter (DAACS) (TC 2.A.23) family.</text>
</comment>
<evidence type="ECO:0000256" key="4">
    <source>
        <dbReference type="ARBA" id="ARBA00022692"/>
    </source>
</evidence>
<dbReference type="PANTHER" id="PTHR11958:SF99">
    <property type="entry name" value="SODIUM-DEPENDENT EXCITATORY AMINO ACID TRANSPORTER GLT-6-RELATED"/>
    <property type="match status" value="1"/>
</dbReference>
<reference evidence="10" key="2">
    <citation type="submission" date="2015-06" db="UniProtKB">
        <authorList>
            <consortium name="EnsemblMetazoa"/>
        </authorList>
    </citation>
    <scope>IDENTIFICATION</scope>
</reference>
<dbReference type="InterPro" id="IPR036458">
    <property type="entry name" value="Na:dicarbo_symporter_sf"/>
</dbReference>
<comment type="caution">
    <text evidence="9">Lacks conserved residue(s) required for the propagation of feature annotation.</text>
</comment>
<name>T1L4H3_TETUR</name>
<dbReference type="eggNOG" id="KOG3787">
    <property type="taxonomic scope" value="Eukaryota"/>
</dbReference>
<evidence type="ECO:0000256" key="2">
    <source>
        <dbReference type="ARBA" id="ARBA00006148"/>
    </source>
</evidence>
<accession>T1L4H3</accession>
<dbReference type="EnsemblMetazoa" id="tetur39g00010.1">
    <property type="protein sequence ID" value="tetur39g00010.1"/>
    <property type="gene ID" value="tetur39g00010"/>
</dbReference>
<dbReference type="GO" id="GO:0005313">
    <property type="term" value="F:L-glutamate transmembrane transporter activity"/>
    <property type="evidence" value="ECO:0007669"/>
    <property type="project" value="TreeGrafter"/>
</dbReference>
<evidence type="ECO:0000256" key="8">
    <source>
        <dbReference type="ARBA" id="ARBA00023180"/>
    </source>
</evidence>
<dbReference type="STRING" id="32264.T1L4H3"/>
<keyword evidence="11" id="KW-1185">Reference proteome</keyword>
<keyword evidence="7 9" id="KW-0472">Membrane</keyword>
<dbReference type="PROSITE" id="PS00713">
    <property type="entry name" value="NA_DICARBOXYL_SYMP_1"/>
    <property type="match status" value="1"/>
</dbReference>
<evidence type="ECO:0000256" key="9">
    <source>
        <dbReference type="RuleBase" id="RU361216"/>
    </source>
</evidence>
<dbReference type="PANTHER" id="PTHR11958">
    <property type="entry name" value="SODIUM/DICARBOXYLATE SYMPORTER-RELATED"/>
    <property type="match status" value="1"/>
</dbReference>
<proteinExistence type="inferred from homology"/>
<keyword evidence="3 9" id="KW-0813">Transport</keyword>
<dbReference type="Proteomes" id="UP000015104">
    <property type="component" value="Unassembled WGS sequence"/>
</dbReference>
<sequence length="78" mass="8497">MINNWNLENLLLILTIAAVVGGGVVGGLLRYTYLSDDTQMLIKFPGEILMRMLKMLIVPLIVSSLIAGLAQLDAKVIN</sequence>
<evidence type="ECO:0000256" key="6">
    <source>
        <dbReference type="ARBA" id="ARBA00022989"/>
    </source>
</evidence>
<evidence type="ECO:0000256" key="1">
    <source>
        <dbReference type="ARBA" id="ARBA00004141"/>
    </source>
</evidence>
<comment type="subcellular location">
    <subcellularLocation>
        <location evidence="1 9">Membrane</location>
        <topology evidence="1 9">Multi-pass membrane protein</topology>
    </subcellularLocation>
</comment>
<dbReference type="AlphaFoldDB" id="T1L4H3"/>
<dbReference type="GO" id="GO:0015501">
    <property type="term" value="F:glutamate:sodium symporter activity"/>
    <property type="evidence" value="ECO:0007669"/>
    <property type="project" value="TreeGrafter"/>
</dbReference>
<protein>
    <recommendedName>
        <fullName evidence="9">Amino acid transporter</fullName>
    </recommendedName>
</protein>
<evidence type="ECO:0000256" key="3">
    <source>
        <dbReference type="ARBA" id="ARBA00022448"/>
    </source>
</evidence>
<evidence type="ECO:0000313" key="10">
    <source>
        <dbReference type="EnsemblMetazoa" id="tetur39g00010.1"/>
    </source>
</evidence>
<dbReference type="InterPro" id="IPR050746">
    <property type="entry name" value="DAACS"/>
</dbReference>
<keyword evidence="6 9" id="KW-1133">Transmembrane helix</keyword>
<dbReference type="EMBL" id="CAEY01001095">
    <property type="status" value="NOT_ANNOTATED_CDS"/>
    <property type="molecule type" value="Genomic_DNA"/>
</dbReference>
<dbReference type="HOGENOM" id="CLU_2625174_0_0_1"/>
<dbReference type="GO" id="GO:0015175">
    <property type="term" value="F:neutral L-amino acid transmembrane transporter activity"/>
    <property type="evidence" value="ECO:0007669"/>
    <property type="project" value="TreeGrafter"/>
</dbReference>
<keyword evidence="5 9" id="KW-0769">Symport</keyword>
<evidence type="ECO:0000313" key="11">
    <source>
        <dbReference type="Proteomes" id="UP000015104"/>
    </source>
</evidence>